<dbReference type="AlphaFoldDB" id="A0A127PVN1"/>
<proteinExistence type="predicted"/>
<keyword evidence="2" id="KW-1185">Reference proteome</keyword>
<accession>A0A127PVN1</accession>
<sequence length="43" mass="5030">MCLSKTIKIPHIGTRYHILTENCSQNKVRHATSALQFRRQFSN</sequence>
<dbReference type="PATRIC" id="fig|279058.17.peg.4407"/>
<evidence type="ECO:0000313" key="1">
    <source>
        <dbReference type="EMBL" id="AMP11746.1"/>
    </source>
</evidence>
<organism evidence="1 2">
    <name type="scientific">Collimonas arenae</name>
    <dbReference type="NCBI Taxonomy" id="279058"/>
    <lineage>
        <taxon>Bacteria</taxon>
        <taxon>Pseudomonadati</taxon>
        <taxon>Pseudomonadota</taxon>
        <taxon>Betaproteobacteria</taxon>
        <taxon>Burkholderiales</taxon>
        <taxon>Oxalobacteraceae</taxon>
        <taxon>Collimonas</taxon>
    </lineage>
</organism>
<evidence type="ECO:0000313" key="2">
    <source>
        <dbReference type="Proteomes" id="UP000071778"/>
    </source>
</evidence>
<dbReference type="EMBL" id="CP013235">
    <property type="protein sequence ID" value="AMP11746.1"/>
    <property type="molecule type" value="Genomic_DNA"/>
</dbReference>
<dbReference type="Proteomes" id="UP000071778">
    <property type="component" value="Chromosome"/>
</dbReference>
<reference evidence="1 2" key="1">
    <citation type="submission" date="2015-11" db="EMBL/GenBank/DDBJ databases">
        <title>Exploring the genomic traits of fungus-feeding bacterial genus Collimonas.</title>
        <authorList>
            <person name="Song C."/>
            <person name="Schmidt R."/>
            <person name="de Jager V."/>
            <person name="Krzyzanowska D."/>
            <person name="Jongedijk E."/>
            <person name="Cankar K."/>
            <person name="Beekwilder J."/>
            <person name="van Veen A."/>
            <person name="de Boer W."/>
            <person name="van Veen J.A."/>
            <person name="Garbeva P."/>
        </authorList>
    </citation>
    <scope>NUCLEOTIDE SEQUENCE [LARGE SCALE GENOMIC DNA]</scope>
    <source>
        <strain evidence="1 2">Ter282</strain>
    </source>
</reference>
<protein>
    <submittedName>
        <fullName evidence="1">Uncharacterized protein</fullName>
    </submittedName>
</protein>
<name>A0A127PVN1_9BURK</name>
<gene>
    <name evidence="1" type="ORF">CAter282_4081</name>
</gene>